<comment type="caution">
    <text evidence="2">The sequence shown here is derived from an EMBL/GenBank/DDBJ whole genome shotgun (WGS) entry which is preliminary data.</text>
</comment>
<accession>A0A927F869</accession>
<proteinExistence type="predicted"/>
<evidence type="ECO:0000313" key="3">
    <source>
        <dbReference type="Proteomes" id="UP000622317"/>
    </source>
</evidence>
<organism evidence="2 3">
    <name type="scientific">Pelagicoccus enzymogenes</name>
    <dbReference type="NCBI Taxonomy" id="2773457"/>
    <lineage>
        <taxon>Bacteria</taxon>
        <taxon>Pseudomonadati</taxon>
        <taxon>Verrucomicrobiota</taxon>
        <taxon>Opitutia</taxon>
        <taxon>Puniceicoccales</taxon>
        <taxon>Pelagicoccaceae</taxon>
        <taxon>Pelagicoccus</taxon>
    </lineage>
</organism>
<dbReference type="EMBL" id="JACYFG010000006">
    <property type="protein sequence ID" value="MBD5779031.1"/>
    <property type="molecule type" value="Genomic_DNA"/>
</dbReference>
<evidence type="ECO:0000259" key="1">
    <source>
        <dbReference type="PROSITE" id="PS51186"/>
    </source>
</evidence>
<dbReference type="SUPFAM" id="SSF55729">
    <property type="entry name" value="Acyl-CoA N-acyltransferases (Nat)"/>
    <property type="match status" value="1"/>
</dbReference>
<dbReference type="InterPro" id="IPR000182">
    <property type="entry name" value="GNAT_dom"/>
</dbReference>
<dbReference type="Pfam" id="PF00583">
    <property type="entry name" value="Acetyltransf_1"/>
    <property type="match status" value="1"/>
</dbReference>
<dbReference type="Gene3D" id="3.40.630.30">
    <property type="match status" value="1"/>
</dbReference>
<dbReference type="CDD" id="cd04301">
    <property type="entry name" value="NAT_SF"/>
    <property type="match status" value="1"/>
</dbReference>
<protein>
    <submittedName>
        <fullName evidence="2">GNAT family N-acetyltransferase</fullName>
    </submittedName>
</protein>
<evidence type="ECO:0000313" key="2">
    <source>
        <dbReference type="EMBL" id="MBD5779031.1"/>
    </source>
</evidence>
<dbReference type="PROSITE" id="PS51186">
    <property type="entry name" value="GNAT"/>
    <property type="match status" value="1"/>
</dbReference>
<keyword evidence="3" id="KW-1185">Reference proteome</keyword>
<feature type="domain" description="N-acetyltransferase" evidence="1">
    <location>
        <begin position="6"/>
        <end position="146"/>
    </location>
</feature>
<dbReference type="AlphaFoldDB" id="A0A927F869"/>
<dbReference type="RefSeq" id="WP_191616152.1">
    <property type="nucleotide sequence ID" value="NZ_JACYFG010000006.1"/>
</dbReference>
<dbReference type="InterPro" id="IPR016181">
    <property type="entry name" value="Acyl_CoA_acyltransferase"/>
</dbReference>
<name>A0A927F869_9BACT</name>
<dbReference type="GO" id="GO:0016747">
    <property type="term" value="F:acyltransferase activity, transferring groups other than amino-acyl groups"/>
    <property type="evidence" value="ECO:0007669"/>
    <property type="project" value="InterPro"/>
</dbReference>
<gene>
    <name evidence="2" type="ORF">IEN85_05965</name>
</gene>
<sequence length="155" mass="17367">MPPVFKVSRPSESSSLKEIAVQSKSYWGYPTELLEKLKSAFPITEDYIERNLVRTLWDESSPVGFFSIVKGPPALLDHLWLLPSHIGKGHGMQALEEINALCREEGISELTLHSDPNAAAFYLKHGAERIGEVYSELQKTMLPKLKFSIRPSPSS</sequence>
<reference evidence="2" key="1">
    <citation type="submission" date="2020-09" db="EMBL/GenBank/DDBJ databases">
        <title>Pelagicoccus enzymogenes sp. nov. with an EPS production, isolated from marine sediment.</title>
        <authorList>
            <person name="Feng X."/>
        </authorList>
    </citation>
    <scope>NUCLEOTIDE SEQUENCE</scope>
    <source>
        <strain evidence="2">NFK12</strain>
    </source>
</reference>
<dbReference type="Proteomes" id="UP000622317">
    <property type="component" value="Unassembled WGS sequence"/>
</dbReference>